<dbReference type="EMBL" id="AACS02000010">
    <property type="protein sequence ID" value="EAU87703.2"/>
    <property type="molecule type" value="Genomic_DNA"/>
</dbReference>
<dbReference type="KEGG" id="cci:CC1G_08739"/>
<dbReference type="InterPro" id="IPR028375">
    <property type="entry name" value="KA1/Ssp2_C"/>
</dbReference>
<dbReference type="Gene3D" id="3.30.310.80">
    <property type="entry name" value="Kinase associated domain 1, KA1"/>
    <property type="match status" value="1"/>
</dbReference>
<dbReference type="Proteomes" id="UP000001861">
    <property type="component" value="Unassembled WGS sequence"/>
</dbReference>
<dbReference type="GeneID" id="6010613"/>
<dbReference type="STRING" id="240176.A8NIZ5"/>
<comment type="caution">
    <text evidence="10">The sequence shown here is derived from an EMBL/GenBank/DDBJ whole genome shotgun (WGS) entry which is preliminary data.</text>
</comment>
<proteinExistence type="predicted"/>
<sequence length="143" mass="16023">MTATLSSPSLLQRKASFLNGGAEYLGIHRGAIDTTTITTKPPPIVMEGVRKVLLELGLQVQEESRYNYRCIRASRKAESDDSGSVVYGPPTEDPGDEVRLSVELTRLEGLNDTYSLDIRRLRGNLRSYKFLYETIRDKTALSR</sequence>
<dbReference type="OrthoDB" id="193931at2759"/>
<evidence type="ECO:0000256" key="4">
    <source>
        <dbReference type="ARBA" id="ARBA00022741"/>
    </source>
</evidence>
<keyword evidence="4" id="KW-0547">Nucleotide-binding</keyword>
<dbReference type="GO" id="GO:0004674">
    <property type="term" value="F:protein serine/threonine kinase activity"/>
    <property type="evidence" value="ECO:0007669"/>
    <property type="project" value="UniProtKB-KW"/>
</dbReference>
<evidence type="ECO:0000313" key="10">
    <source>
        <dbReference type="EMBL" id="EAU87703.2"/>
    </source>
</evidence>
<dbReference type="InterPro" id="IPR001772">
    <property type="entry name" value="KA1_dom"/>
</dbReference>
<dbReference type="AlphaFoldDB" id="A8NIZ5"/>
<keyword evidence="2" id="KW-0723">Serine/threonine-protein kinase</keyword>
<evidence type="ECO:0000256" key="8">
    <source>
        <dbReference type="ARBA" id="ARBA00048679"/>
    </source>
</evidence>
<dbReference type="eggNOG" id="ENOG502SA1I">
    <property type="taxonomic scope" value="Eukaryota"/>
</dbReference>
<evidence type="ECO:0000256" key="5">
    <source>
        <dbReference type="ARBA" id="ARBA00022777"/>
    </source>
</evidence>
<name>A8NIZ5_COPC7</name>
<dbReference type="HOGENOM" id="CLU_126676_0_0_1"/>
<dbReference type="PROSITE" id="PS50032">
    <property type="entry name" value="KA1"/>
    <property type="match status" value="1"/>
</dbReference>
<dbReference type="SUPFAM" id="SSF103243">
    <property type="entry name" value="KA1-like"/>
    <property type="match status" value="1"/>
</dbReference>
<dbReference type="EC" id="2.7.11.1" evidence="1"/>
<comment type="catalytic activity">
    <reaction evidence="7">
        <text>L-threonyl-[protein] + ATP = O-phospho-L-threonyl-[protein] + ADP + H(+)</text>
        <dbReference type="Rhea" id="RHEA:46608"/>
        <dbReference type="Rhea" id="RHEA-COMP:11060"/>
        <dbReference type="Rhea" id="RHEA-COMP:11605"/>
        <dbReference type="ChEBI" id="CHEBI:15378"/>
        <dbReference type="ChEBI" id="CHEBI:30013"/>
        <dbReference type="ChEBI" id="CHEBI:30616"/>
        <dbReference type="ChEBI" id="CHEBI:61977"/>
        <dbReference type="ChEBI" id="CHEBI:456216"/>
        <dbReference type="EC" id="2.7.11.1"/>
    </reaction>
</comment>
<accession>A8NIZ5</accession>
<comment type="catalytic activity">
    <reaction evidence="8">
        <text>L-seryl-[protein] + ATP = O-phospho-L-seryl-[protein] + ADP + H(+)</text>
        <dbReference type="Rhea" id="RHEA:17989"/>
        <dbReference type="Rhea" id="RHEA-COMP:9863"/>
        <dbReference type="Rhea" id="RHEA-COMP:11604"/>
        <dbReference type="ChEBI" id="CHEBI:15378"/>
        <dbReference type="ChEBI" id="CHEBI:29999"/>
        <dbReference type="ChEBI" id="CHEBI:30616"/>
        <dbReference type="ChEBI" id="CHEBI:83421"/>
        <dbReference type="ChEBI" id="CHEBI:456216"/>
        <dbReference type="EC" id="2.7.11.1"/>
    </reaction>
</comment>
<dbReference type="RefSeq" id="XP_001834108.2">
    <property type="nucleotide sequence ID" value="XM_001834056.2"/>
</dbReference>
<dbReference type="VEuPathDB" id="FungiDB:CC1G_08739"/>
<gene>
    <name evidence="10" type="ORF">CC1G_08739</name>
</gene>
<dbReference type="InParanoid" id="A8NIZ5"/>
<keyword evidence="6" id="KW-0067">ATP-binding</keyword>
<dbReference type="Pfam" id="PF02149">
    <property type="entry name" value="KA1"/>
    <property type="match status" value="1"/>
</dbReference>
<organism evidence="10 11">
    <name type="scientific">Coprinopsis cinerea (strain Okayama-7 / 130 / ATCC MYA-4618 / FGSC 9003)</name>
    <name type="common">Inky cap fungus</name>
    <name type="synonym">Hormographiella aspergillata</name>
    <dbReference type="NCBI Taxonomy" id="240176"/>
    <lineage>
        <taxon>Eukaryota</taxon>
        <taxon>Fungi</taxon>
        <taxon>Dikarya</taxon>
        <taxon>Basidiomycota</taxon>
        <taxon>Agaricomycotina</taxon>
        <taxon>Agaricomycetes</taxon>
        <taxon>Agaricomycetidae</taxon>
        <taxon>Agaricales</taxon>
        <taxon>Agaricineae</taxon>
        <taxon>Psathyrellaceae</taxon>
        <taxon>Coprinopsis</taxon>
    </lineage>
</organism>
<reference evidence="10 11" key="1">
    <citation type="journal article" date="2010" name="Proc. Natl. Acad. Sci. U.S.A.">
        <title>Insights into evolution of multicellular fungi from the assembled chromosomes of the mushroom Coprinopsis cinerea (Coprinus cinereus).</title>
        <authorList>
            <person name="Stajich J.E."/>
            <person name="Wilke S.K."/>
            <person name="Ahren D."/>
            <person name="Au C.H."/>
            <person name="Birren B.W."/>
            <person name="Borodovsky M."/>
            <person name="Burns C."/>
            <person name="Canback B."/>
            <person name="Casselton L.A."/>
            <person name="Cheng C.K."/>
            <person name="Deng J."/>
            <person name="Dietrich F.S."/>
            <person name="Fargo D.C."/>
            <person name="Farman M.L."/>
            <person name="Gathman A.C."/>
            <person name="Goldberg J."/>
            <person name="Guigo R."/>
            <person name="Hoegger P.J."/>
            <person name="Hooker J.B."/>
            <person name="Huggins A."/>
            <person name="James T.Y."/>
            <person name="Kamada T."/>
            <person name="Kilaru S."/>
            <person name="Kodira C."/>
            <person name="Kues U."/>
            <person name="Kupfer D."/>
            <person name="Kwan H.S."/>
            <person name="Lomsadze A."/>
            <person name="Li W."/>
            <person name="Lilly W.W."/>
            <person name="Ma L.J."/>
            <person name="Mackey A.J."/>
            <person name="Manning G."/>
            <person name="Martin F."/>
            <person name="Muraguchi H."/>
            <person name="Natvig D.O."/>
            <person name="Palmerini H."/>
            <person name="Ramesh M.A."/>
            <person name="Rehmeyer C.J."/>
            <person name="Roe B.A."/>
            <person name="Shenoy N."/>
            <person name="Stanke M."/>
            <person name="Ter-Hovhannisyan V."/>
            <person name="Tunlid A."/>
            <person name="Velagapudi R."/>
            <person name="Vision T.J."/>
            <person name="Zeng Q."/>
            <person name="Zolan M.E."/>
            <person name="Pukkila P.J."/>
        </authorList>
    </citation>
    <scope>NUCLEOTIDE SEQUENCE [LARGE SCALE GENOMIC DNA]</scope>
    <source>
        <strain evidence="11">Okayama-7 / 130 / ATCC MYA-4618 / FGSC 9003</strain>
    </source>
</reference>
<evidence type="ECO:0000256" key="3">
    <source>
        <dbReference type="ARBA" id="ARBA00022679"/>
    </source>
</evidence>
<keyword evidence="11" id="KW-1185">Reference proteome</keyword>
<evidence type="ECO:0000259" key="9">
    <source>
        <dbReference type="PROSITE" id="PS50032"/>
    </source>
</evidence>
<keyword evidence="3" id="KW-0808">Transferase</keyword>
<evidence type="ECO:0000256" key="6">
    <source>
        <dbReference type="ARBA" id="ARBA00022840"/>
    </source>
</evidence>
<evidence type="ECO:0000256" key="2">
    <source>
        <dbReference type="ARBA" id="ARBA00022527"/>
    </source>
</evidence>
<evidence type="ECO:0000256" key="1">
    <source>
        <dbReference type="ARBA" id="ARBA00012513"/>
    </source>
</evidence>
<keyword evidence="5" id="KW-0418">Kinase</keyword>
<evidence type="ECO:0000256" key="7">
    <source>
        <dbReference type="ARBA" id="ARBA00047899"/>
    </source>
</evidence>
<dbReference type="OMA" id="MEIMLES"/>
<feature type="domain" description="KA1" evidence="9">
    <location>
        <begin position="91"/>
        <end position="141"/>
    </location>
</feature>
<protein>
    <recommendedName>
        <fullName evidence="1">non-specific serine/threonine protein kinase</fullName>
        <ecNumber evidence="1">2.7.11.1</ecNumber>
    </recommendedName>
</protein>
<evidence type="ECO:0000313" key="11">
    <source>
        <dbReference type="Proteomes" id="UP000001861"/>
    </source>
</evidence>
<dbReference type="GO" id="GO:0005524">
    <property type="term" value="F:ATP binding"/>
    <property type="evidence" value="ECO:0007669"/>
    <property type="project" value="UniProtKB-KW"/>
</dbReference>